<dbReference type="GO" id="GO:0052706">
    <property type="term" value="F:L-histidine N(alpha)-methyltransferase activity"/>
    <property type="evidence" value="ECO:0007669"/>
    <property type="project" value="UniProtKB-EC"/>
</dbReference>
<dbReference type="InterPro" id="IPR029063">
    <property type="entry name" value="SAM-dependent_MTases_sf"/>
</dbReference>
<comment type="caution">
    <text evidence="4">The sequence shown here is derived from an EMBL/GenBank/DDBJ whole genome shotgun (WGS) entry which is preliminary data.</text>
</comment>
<dbReference type="InterPro" id="IPR017804">
    <property type="entry name" value="MeTrfase_EgtD-like"/>
</dbReference>
<gene>
    <name evidence="4" type="primary">egtD</name>
    <name evidence="4" type="ORF">PL9631_660188</name>
</gene>
<evidence type="ECO:0000259" key="3">
    <source>
        <dbReference type="Pfam" id="PF10017"/>
    </source>
</evidence>
<keyword evidence="5" id="KW-1185">Reference proteome</keyword>
<organism evidence="4 5">
    <name type="scientific">Planktothrix paucivesiculata PCC 9631</name>
    <dbReference type="NCBI Taxonomy" id="671071"/>
    <lineage>
        <taxon>Bacteria</taxon>
        <taxon>Bacillati</taxon>
        <taxon>Cyanobacteriota</taxon>
        <taxon>Cyanophyceae</taxon>
        <taxon>Oscillatoriophycideae</taxon>
        <taxon>Oscillatoriales</taxon>
        <taxon>Microcoleaceae</taxon>
        <taxon>Planktothrix</taxon>
    </lineage>
</organism>
<keyword evidence="2 4" id="KW-0808">Transferase</keyword>
<dbReference type="Proteomes" id="UP000182190">
    <property type="component" value="Unassembled WGS sequence"/>
</dbReference>
<dbReference type="PANTHER" id="PTHR43397:SF1">
    <property type="entry name" value="ERGOTHIONEINE BIOSYNTHESIS PROTEIN 1"/>
    <property type="match status" value="1"/>
</dbReference>
<dbReference type="EC" id="2.1.1.44" evidence="4"/>
<dbReference type="GO" id="GO:0032259">
    <property type="term" value="P:methylation"/>
    <property type="evidence" value="ECO:0007669"/>
    <property type="project" value="UniProtKB-KW"/>
</dbReference>
<accession>A0A7Z9BWB3</accession>
<proteinExistence type="predicted"/>
<evidence type="ECO:0000256" key="1">
    <source>
        <dbReference type="ARBA" id="ARBA00022603"/>
    </source>
</evidence>
<dbReference type="InterPro" id="IPR019257">
    <property type="entry name" value="MeTrfase_dom"/>
</dbReference>
<dbReference type="Pfam" id="PF10017">
    <property type="entry name" value="Methyltransf_33"/>
    <property type="match status" value="1"/>
</dbReference>
<dbReference type="PIRSF" id="PIRSF018005">
    <property type="entry name" value="UCP018005"/>
    <property type="match status" value="1"/>
</dbReference>
<sequence length="342" mass="38694">MVIPNSPVLSPNKCTGVNPRLKIDTFREKCPLAAGEDVIQGLTQSPKTLPPKYFYDDQGSLLFEKICDLPEYYLTRTETKILQNYASEIAHLTGSCEIVELGSGSSTKTRILLDAYRDLDHPLHYLPIDISGGILEQSAYNLLENYPTLHIHGIVSTYETALKHLNPSPLPARMIGFIGSTLGNLKPEECHVFFSHIVEALQPGDYFLLGVDLHKSPSILEPAYDDNQGVTAAFNLNMLQHLNHLFEGNFDLQNFEHLAFYNQTDHQIEMHLKSLRSQTVELKKLNLAIEFAAEETIHTEISRKFELEKIQAELEDLGLVSVKTWTDENQWFGLILYQLKVV</sequence>
<dbReference type="RefSeq" id="WP_083620775.1">
    <property type="nucleotide sequence ID" value="NZ_LR735015.1"/>
</dbReference>
<dbReference type="EMBL" id="CZCS02000208">
    <property type="protein sequence ID" value="VXD22655.1"/>
    <property type="molecule type" value="Genomic_DNA"/>
</dbReference>
<dbReference type="SUPFAM" id="SSF53335">
    <property type="entry name" value="S-adenosyl-L-methionine-dependent methyltransferases"/>
    <property type="match status" value="1"/>
</dbReference>
<dbReference type="NCBIfam" id="TIGR03438">
    <property type="entry name" value="egtD_ergothio"/>
    <property type="match status" value="1"/>
</dbReference>
<dbReference type="PANTHER" id="PTHR43397">
    <property type="entry name" value="ERGOTHIONEINE BIOSYNTHESIS PROTEIN 1"/>
    <property type="match status" value="1"/>
</dbReference>
<evidence type="ECO:0000313" key="4">
    <source>
        <dbReference type="EMBL" id="VXD22655.1"/>
    </source>
</evidence>
<keyword evidence="1 4" id="KW-0489">Methyltransferase</keyword>
<dbReference type="Gene3D" id="3.40.50.150">
    <property type="entry name" value="Vaccinia Virus protein VP39"/>
    <property type="match status" value="1"/>
</dbReference>
<dbReference type="InterPro" id="IPR051128">
    <property type="entry name" value="EgtD_Methyltrsf_superfamily"/>
</dbReference>
<evidence type="ECO:0000256" key="2">
    <source>
        <dbReference type="ARBA" id="ARBA00022679"/>
    </source>
</evidence>
<reference evidence="4" key="1">
    <citation type="submission" date="2019-10" db="EMBL/GenBank/DDBJ databases">
        <authorList>
            <consortium name="Genoscope - CEA"/>
            <person name="William W."/>
        </authorList>
    </citation>
    <scope>NUCLEOTIDE SEQUENCE [LARGE SCALE GENOMIC DNA]</scope>
    <source>
        <strain evidence="4">BBR_PRJEB10994</strain>
    </source>
</reference>
<dbReference type="InterPro" id="IPR035094">
    <property type="entry name" value="EgtD"/>
</dbReference>
<dbReference type="OrthoDB" id="5289726at2"/>
<protein>
    <submittedName>
        <fullName evidence="4">Histidine-specific methyltransferase EgtD</fullName>
        <ecNumber evidence="4">2.1.1.44</ecNumber>
    </submittedName>
</protein>
<name>A0A7Z9BWB3_9CYAN</name>
<feature type="domain" description="Histidine-specific methyltransferase SAM-dependent" evidence="3">
    <location>
        <begin position="36"/>
        <end position="338"/>
    </location>
</feature>
<dbReference type="AlphaFoldDB" id="A0A7Z9BWB3"/>
<evidence type="ECO:0000313" key="5">
    <source>
        <dbReference type="Proteomes" id="UP000182190"/>
    </source>
</evidence>